<organism evidence="2 3">
    <name type="scientific">Funneliformis mosseae</name>
    <name type="common">Endomycorrhizal fungus</name>
    <name type="synonym">Glomus mosseae</name>
    <dbReference type="NCBI Taxonomy" id="27381"/>
    <lineage>
        <taxon>Eukaryota</taxon>
        <taxon>Fungi</taxon>
        <taxon>Fungi incertae sedis</taxon>
        <taxon>Mucoromycota</taxon>
        <taxon>Glomeromycotina</taxon>
        <taxon>Glomeromycetes</taxon>
        <taxon>Glomerales</taxon>
        <taxon>Glomeraceae</taxon>
        <taxon>Funneliformis</taxon>
    </lineage>
</organism>
<feature type="region of interest" description="Disordered" evidence="1">
    <location>
        <begin position="27"/>
        <end position="53"/>
    </location>
</feature>
<evidence type="ECO:0000313" key="2">
    <source>
        <dbReference type="EMBL" id="CAG8659520.1"/>
    </source>
</evidence>
<gene>
    <name evidence="2" type="ORF">FMOSSE_LOCUS11871</name>
</gene>
<keyword evidence="3" id="KW-1185">Reference proteome</keyword>
<comment type="caution">
    <text evidence="2">The sequence shown here is derived from an EMBL/GenBank/DDBJ whole genome shotgun (WGS) entry which is preliminary data.</text>
</comment>
<evidence type="ECO:0000256" key="1">
    <source>
        <dbReference type="SAM" id="MobiDB-lite"/>
    </source>
</evidence>
<protein>
    <submittedName>
        <fullName evidence="2">15309_t:CDS:1</fullName>
    </submittedName>
</protein>
<dbReference type="EMBL" id="CAJVPP010005066">
    <property type="protein sequence ID" value="CAG8659520.1"/>
    <property type="molecule type" value="Genomic_DNA"/>
</dbReference>
<accession>A0A9N9E017</accession>
<reference evidence="2" key="1">
    <citation type="submission" date="2021-06" db="EMBL/GenBank/DDBJ databases">
        <authorList>
            <person name="Kallberg Y."/>
            <person name="Tangrot J."/>
            <person name="Rosling A."/>
        </authorList>
    </citation>
    <scope>NUCLEOTIDE SEQUENCE</scope>
    <source>
        <strain evidence="2">87-6 pot B 2015</strain>
    </source>
</reference>
<proteinExistence type="predicted"/>
<sequence length="67" mass="7436">MTNLKTVTTTQLSKKFSNIEDNLDTINLDSDSGYNPDIRSSSLSHPSDTGSVRLESSYSFSSIRFDN</sequence>
<evidence type="ECO:0000313" key="3">
    <source>
        <dbReference type="Proteomes" id="UP000789375"/>
    </source>
</evidence>
<dbReference type="AlphaFoldDB" id="A0A9N9E017"/>
<name>A0A9N9E017_FUNMO</name>
<dbReference type="Proteomes" id="UP000789375">
    <property type="component" value="Unassembled WGS sequence"/>
</dbReference>